<dbReference type="InterPro" id="IPR016181">
    <property type="entry name" value="Acyl_CoA_acyltransferase"/>
</dbReference>
<dbReference type="SUPFAM" id="SSF55729">
    <property type="entry name" value="Acyl-CoA N-acyltransferases (Nat)"/>
    <property type="match status" value="1"/>
</dbReference>
<evidence type="ECO:0000256" key="1">
    <source>
        <dbReference type="ARBA" id="ARBA00022679"/>
    </source>
</evidence>
<dbReference type="Proteomes" id="UP000809621">
    <property type="component" value="Unassembled WGS sequence"/>
</dbReference>
<name>A0ABS2HBP7_9VIBR</name>
<dbReference type="InterPro" id="IPR000182">
    <property type="entry name" value="GNAT_dom"/>
</dbReference>
<reference evidence="4 5" key="1">
    <citation type="submission" date="2021-02" db="EMBL/GenBank/DDBJ databases">
        <authorList>
            <person name="Park J.-S."/>
        </authorList>
    </citation>
    <scope>NUCLEOTIDE SEQUENCE [LARGE SCALE GENOMIC DNA]</scope>
    <source>
        <strain evidence="4 5">188UL20-2</strain>
    </source>
</reference>
<evidence type="ECO:0000313" key="5">
    <source>
        <dbReference type="Proteomes" id="UP000809621"/>
    </source>
</evidence>
<dbReference type="CDD" id="cd04301">
    <property type="entry name" value="NAT_SF"/>
    <property type="match status" value="1"/>
</dbReference>
<evidence type="ECO:0000259" key="3">
    <source>
        <dbReference type="PROSITE" id="PS51186"/>
    </source>
</evidence>
<sequence length="220" mass="23966">MLVTIRIEKGWDIRHATQVATLYEEAFGAKFQRAIPDKKQRILVLSKSFVTEFSFVAYSDDKIVGLSGFNVREGSLTGGIGAKGLIHQLGLFAGLWASAVFSLFERTPKKGELVMDGIAVDSDYRGQGIGSQLLDQIILHAQDNGFNSVRLDVIDSNPRAKKLYESKGFVATKVESFPYLKWLVGFSGSTTMILDLSTLKSLAKAINSAAGAVSQTRLAN</sequence>
<evidence type="ECO:0000256" key="2">
    <source>
        <dbReference type="ARBA" id="ARBA00023315"/>
    </source>
</evidence>
<dbReference type="PROSITE" id="PS51186">
    <property type="entry name" value="GNAT"/>
    <property type="match status" value="1"/>
</dbReference>
<dbReference type="Gene3D" id="3.40.630.30">
    <property type="match status" value="1"/>
</dbReference>
<dbReference type="Pfam" id="PF00583">
    <property type="entry name" value="Acetyltransf_1"/>
    <property type="match status" value="1"/>
</dbReference>
<keyword evidence="5" id="KW-1185">Reference proteome</keyword>
<dbReference type="InterPro" id="IPR050680">
    <property type="entry name" value="YpeA/RimI_acetyltransf"/>
</dbReference>
<dbReference type="PANTHER" id="PTHR43420">
    <property type="entry name" value="ACETYLTRANSFERASE"/>
    <property type="match status" value="1"/>
</dbReference>
<proteinExistence type="predicted"/>
<accession>A0ABS2HBP7</accession>
<keyword evidence="1" id="KW-0808">Transferase</keyword>
<feature type="domain" description="N-acetyltransferase" evidence="3">
    <location>
        <begin position="3"/>
        <end position="197"/>
    </location>
</feature>
<comment type="caution">
    <text evidence="4">The sequence shown here is derived from an EMBL/GenBank/DDBJ whole genome shotgun (WGS) entry which is preliminary data.</text>
</comment>
<dbReference type="EMBL" id="JAFEUM010000001">
    <property type="protein sequence ID" value="MBM7035023.1"/>
    <property type="molecule type" value="Genomic_DNA"/>
</dbReference>
<protein>
    <submittedName>
        <fullName evidence="4">GNAT family N-acetyltransferase</fullName>
    </submittedName>
</protein>
<evidence type="ECO:0000313" key="4">
    <source>
        <dbReference type="EMBL" id="MBM7035023.1"/>
    </source>
</evidence>
<dbReference type="PANTHER" id="PTHR43420:SF44">
    <property type="entry name" value="ACETYLTRANSFERASE YPEA"/>
    <property type="match status" value="1"/>
</dbReference>
<organism evidence="4 5">
    <name type="scientific">Vibrio ulleungensis</name>
    <dbReference type="NCBI Taxonomy" id="2807619"/>
    <lineage>
        <taxon>Bacteria</taxon>
        <taxon>Pseudomonadati</taxon>
        <taxon>Pseudomonadota</taxon>
        <taxon>Gammaproteobacteria</taxon>
        <taxon>Vibrionales</taxon>
        <taxon>Vibrionaceae</taxon>
        <taxon>Vibrio</taxon>
    </lineage>
</organism>
<gene>
    <name evidence="4" type="ORF">JQC93_01285</name>
</gene>
<keyword evidence="2" id="KW-0012">Acyltransferase</keyword>